<reference evidence="2 3" key="1">
    <citation type="submission" date="2019-03" db="EMBL/GenBank/DDBJ databases">
        <authorList>
            <person name="Nijsse B."/>
        </authorList>
    </citation>
    <scope>NUCLEOTIDE SEQUENCE [LARGE SCALE GENOMIC DNA]</scope>
    <source>
        <strain evidence="2">Desulfoluna butyratoxydans MSL71</strain>
    </source>
</reference>
<dbReference type="InterPro" id="IPR041698">
    <property type="entry name" value="Methyltransf_25"/>
</dbReference>
<gene>
    <name evidence="2" type="ORF">MSL71_48010</name>
</gene>
<dbReference type="RefSeq" id="WP_180146292.1">
    <property type="nucleotide sequence ID" value="NZ_CAADHO010000013.1"/>
</dbReference>
<keyword evidence="3" id="KW-1185">Reference proteome</keyword>
<evidence type="ECO:0000313" key="3">
    <source>
        <dbReference type="Proteomes" id="UP000507962"/>
    </source>
</evidence>
<dbReference type="GO" id="GO:0008168">
    <property type="term" value="F:methyltransferase activity"/>
    <property type="evidence" value="ECO:0007669"/>
    <property type="project" value="UniProtKB-KW"/>
</dbReference>
<dbReference type="Proteomes" id="UP000507962">
    <property type="component" value="Unassembled WGS sequence"/>
</dbReference>
<keyword evidence="2" id="KW-0808">Transferase</keyword>
<dbReference type="CDD" id="cd02440">
    <property type="entry name" value="AdoMet_MTases"/>
    <property type="match status" value="1"/>
</dbReference>
<name>A0A4U8YRV5_9BACT</name>
<feature type="domain" description="Methyltransferase" evidence="1">
    <location>
        <begin position="42"/>
        <end position="134"/>
    </location>
</feature>
<protein>
    <submittedName>
        <fullName evidence="2">S-adenosyl-l-methionine-dependent methyltransferase</fullName>
    </submittedName>
</protein>
<dbReference type="EMBL" id="CAADHO010000013">
    <property type="protein sequence ID" value="VFQ47115.1"/>
    <property type="molecule type" value="Genomic_DNA"/>
</dbReference>
<dbReference type="Pfam" id="PF13649">
    <property type="entry name" value="Methyltransf_25"/>
    <property type="match status" value="1"/>
</dbReference>
<dbReference type="InterPro" id="IPR029063">
    <property type="entry name" value="SAM-dependent_MTases_sf"/>
</dbReference>
<evidence type="ECO:0000313" key="2">
    <source>
        <dbReference type="EMBL" id="VFQ47115.1"/>
    </source>
</evidence>
<accession>A0A4U8YRV5</accession>
<dbReference type="GO" id="GO:0032259">
    <property type="term" value="P:methylation"/>
    <property type="evidence" value="ECO:0007669"/>
    <property type="project" value="UniProtKB-KW"/>
</dbReference>
<keyword evidence="2" id="KW-0489">Methyltransferase</keyword>
<proteinExistence type="predicted"/>
<evidence type="ECO:0000259" key="1">
    <source>
        <dbReference type="Pfam" id="PF13649"/>
    </source>
</evidence>
<organism evidence="2 3">
    <name type="scientific">Desulfoluna butyratoxydans</name>
    <dbReference type="NCBI Taxonomy" id="231438"/>
    <lineage>
        <taxon>Bacteria</taxon>
        <taxon>Pseudomonadati</taxon>
        <taxon>Thermodesulfobacteriota</taxon>
        <taxon>Desulfobacteria</taxon>
        <taxon>Desulfobacterales</taxon>
        <taxon>Desulfolunaceae</taxon>
        <taxon>Desulfoluna</taxon>
    </lineage>
</organism>
<dbReference type="Gene3D" id="3.40.50.150">
    <property type="entry name" value="Vaccinia Virus protein VP39"/>
    <property type="match status" value="1"/>
</dbReference>
<dbReference type="SUPFAM" id="SSF53335">
    <property type="entry name" value="S-adenosyl-L-methionine-dependent methyltransferases"/>
    <property type="match status" value="1"/>
</dbReference>
<dbReference type="AlphaFoldDB" id="A0A4U8YRV5"/>
<sequence>MNNLCWKTYCHKTNDIPPRPTLVKALSFFDHEPFHGAEKIAVDLGCGAGGDCLSLLTAGWSVFAVDKEPEAIRTVEEKAAPHANHLKTRVSLFEEIQSLPTALLVNASLSLPFCRPEAFHTLWKIVASSIQPGGRFAGTLFGDRDEWSANTAMTFLSVDQVYGMFSGFKMEHFHERDEMGPTATAGDKHWHSYSVVAKKIHPTQK</sequence>